<reference evidence="1" key="1">
    <citation type="journal article" date="2019" name="bioRxiv">
        <title>The Genome of the Zebra Mussel, Dreissena polymorpha: A Resource for Invasive Species Research.</title>
        <authorList>
            <person name="McCartney M.A."/>
            <person name="Auch B."/>
            <person name="Kono T."/>
            <person name="Mallez S."/>
            <person name="Zhang Y."/>
            <person name="Obille A."/>
            <person name="Becker A."/>
            <person name="Abrahante J.E."/>
            <person name="Garbe J."/>
            <person name="Badalamenti J.P."/>
            <person name="Herman A."/>
            <person name="Mangelson H."/>
            <person name="Liachko I."/>
            <person name="Sullivan S."/>
            <person name="Sone E.D."/>
            <person name="Koren S."/>
            <person name="Silverstein K.A.T."/>
            <person name="Beckman K.B."/>
            <person name="Gohl D.M."/>
        </authorList>
    </citation>
    <scope>NUCLEOTIDE SEQUENCE</scope>
    <source>
        <strain evidence="1">Duluth1</strain>
        <tissue evidence="1">Whole animal</tissue>
    </source>
</reference>
<evidence type="ECO:0000313" key="2">
    <source>
        <dbReference type="Proteomes" id="UP000828390"/>
    </source>
</evidence>
<sequence>MGDKYERNHSTDSTPISRSIRQIISWSTVSKAFWRSSIIIPVNIPLEIKKRRCEHLIFEQKSRSSEVLASVRLKDRGADPGFLVRGAGILNDLLGVQGPLGPLVLREPRFSENLWFPNENHGYGKQFDA</sequence>
<dbReference type="Proteomes" id="UP000828390">
    <property type="component" value="Unassembled WGS sequence"/>
</dbReference>
<proteinExistence type="predicted"/>
<accession>A0A9D4NA15</accession>
<dbReference type="AlphaFoldDB" id="A0A9D4NA15"/>
<gene>
    <name evidence="1" type="ORF">DPMN_013539</name>
</gene>
<name>A0A9D4NA15_DREPO</name>
<comment type="caution">
    <text evidence="1">The sequence shown here is derived from an EMBL/GenBank/DDBJ whole genome shotgun (WGS) entry which is preliminary data.</text>
</comment>
<evidence type="ECO:0000313" key="1">
    <source>
        <dbReference type="EMBL" id="KAH3889482.1"/>
    </source>
</evidence>
<protein>
    <submittedName>
        <fullName evidence="1">Uncharacterized protein</fullName>
    </submittedName>
</protein>
<dbReference type="EMBL" id="JAIWYP010000001">
    <property type="protein sequence ID" value="KAH3889482.1"/>
    <property type="molecule type" value="Genomic_DNA"/>
</dbReference>
<keyword evidence="2" id="KW-1185">Reference proteome</keyword>
<organism evidence="1 2">
    <name type="scientific">Dreissena polymorpha</name>
    <name type="common">Zebra mussel</name>
    <name type="synonym">Mytilus polymorpha</name>
    <dbReference type="NCBI Taxonomy" id="45954"/>
    <lineage>
        <taxon>Eukaryota</taxon>
        <taxon>Metazoa</taxon>
        <taxon>Spiralia</taxon>
        <taxon>Lophotrochozoa</taxon>
        <taxon>Mollusca</taxon>
        <taxon>Bivalvia</taxon>
        <taxon>Autobranchia</taxon>
        <taxon>Heteroconchia</taxon>
        <taxon>Euheterodonta</taxon>
        <taxon>Imparidentia</taxon>
        <taxon>Neoheterodontei</taxon>
        <taxon>Myida</taxon>
        <taxon>Dreissenoidea</taxon>
        <taxon>Dreissenidae</taxon>
        <taxon>Dreissena</taxon>
    </lineage>
</organism>
<reference evidence="1" key="2">
    <citation type="submission" date="2020-11" db="EMBL/GenBank/DDBJ databases">
        <authorList>
            <person name="McCartney M.A."/>
            <person name="Auch B."/>
            <person name="Kono T."/>
            <person name="Mallez S."/>
            <person name="Becker A."/>
            <person name="Gohl D.M."/>
            <person name="Silverstein K.A.T."/>
            <person name="Koren S."/>
            <person name="Bechman K.B."/>
            <person name="Herman A."/>
            <person name="Abrahante J.E."/>
            <person name="Garbe J."/>
        </authorList>
    </citation>
    <scope>NUCLEOTIDE SEQUENCE</scope>
    <source>
        <strain evidence="1">Duluth1</strain>
        <tissue evidence="1">Whole animal</tissue>
    </source>
</reference>